<dbReference type="InterPro" id="IPR046478">
    <property type="entry name" value="DUF6799"/>
</dbReference>
<evidence type="ECO:0000313" key="3">
    <source>
        <dbReference type="Proteomes" id="UP000059542"/>
    </source>
</evidence>
<protein>
    <recommendedName>
        <fullName evidence="1">DUF6799 domain-containing protein</fullName>
    </recommendedName>
</protein>
<proteinExistence type="predicted"/>
<dbReference type="KEGG" id="hyg:AUC43_16635"/>
<reference evidence="2 3" key="1">
    <citation type="submission" date="2015-12" db="EMBL/GenBank/DDBJ databases">
        <authorList>
            <person name="Shamseldin A."/>
            <person name="Moawad H."/>
            <person name="Abd El-Rahim W.M."/>
            <person name="Sadowsky M.J."/>
        </authorList>
    </citation>
    <scope>NUCLEOTIDE SEQUENCE [LARGE SCALE GENOMIC DNA]</scope>
    <source>
        <strain evidence="2 3">DG5B</strain>
    </source>
</reference>
<feature type="domain" description="DUF6799" evidence="1">
    <location>
        <begin position="32"/>
        <end position="83"/>
    </location>
</feature>
<dbReference type="EMBL" id="CP013909">
    <property type="protein sequence ID" value="ALW86564.1"/>
    <property type="molecule type" value="Genomic_DNA"/>
</dbReference>
<sequence>MLLASSLQQAAAQSKATGARGYIPWFKVQNQAMVLQTGNQSKPLSQDITLPNGVRVEYRTQSVVLTSGKRVVLQEGDMLAKAGLNIYETVAAATGCQQFVFGYDTNFTIGYLLSL</sequence>
<name>A0A0U3SK96_9BACT</name>
<organism evidence="2 3">
    <name type="scientific">Hymenobacter sedentarius</name>
    <dbReference type="NCBI Taxonomy" id="1411621"/>
    <lineage>
        <taxon>Bacteria</taxon>
        <taxon>Pseudomonadati</taxon>
        <taxon>Bacteroidota</taxon>
        <taxon>Cytophagia</taxon>
        <taxon>Cytophagales</taxon>
        <taxon>Hymenobacteraceae</taxon>
        <taxon>Hymenobacter</taxon>
    </lineage>
</organism>
<evidence type="ECO:0000313" key="2">
    <source>
        <dbReference type="EMBL" id="ALW86564.1"/>
    </source>
</evidence>
<dbReference type="STRING" id="1411621.AUC43_16635"/>
<dbReference type="AlphaFoldDB" id="A0A0U3SK96"/>
<accession>A0A0U3SK96</accession>
<dbReference type="Proteomes" id="UP000059542">
    <property type="component" value="Chromosome"/>
</dbReference>
<dbReference type="Pfam" id="PF20606">
    <property type="entry name" value="DUF6799"/>
    <property type="match status" value="1"/>
</dbReference>
<keyword evidence="3" id="KW-1185">Reference proteome</keyword>
<evidence type="ECO:0000259" key="1">
    <source>
        <dbReference type="Pfam" id="PF20606"/>
    </source>
</evidence>
<gene>
    <name evidence="2" type="ORF">AUC43_16635</name>
</gene>
<dbReference type="OrthoDB" id="869058at2"/>